<evidence type="ECO:0000256" key="1">
    <source>
        <dbReference type="ARBA" id="ARBA00004953"/>
    </source>
</evidence>
<proteinExistence type="predicted"/>
<dbReference type="Proteomes" id="UP000468766">
    <property type="component" value="Unassembled WGS sequence"/>
</dbReference>
<name>A0A6I0F3U1_9FIRM</name>
<dbReference type="InterPro" id="IPR051810">
    <property type="entry name" value="Precorrin_MeTrfase"/>
</dbReference>
<dbReference type="InterPro" id="IPR014776">
    <property type="entry name" value="4pyrrole_Mease_sub2"/>
</dbReference>
<keyword evidence="4 8" id="KW-0808">Transferase</keyword>
<dbReference type="AlphaFoldDB" id="A0A6I0F3U1"/>
<feature type="region of interest" description="Disordered" evidence="6">
    <location>
        <begin position="1"/>
        <end position="28"/>
    </location>
</feature>
<dbReference type="Gene3D" id="3.30.950.10">
    <property type="entry name" value="Methyltransferase, Cobalt-precorrin-4 Transmethylase, Domain 2"/>
    <property type="match status" value="1"/>
</dbReference>
<evidence type="ECO:0000256" key="4">
    <source>
        <dbReference type="ARBA" id="ARBA00022679"/>
    </source>
</evidence>
<evidence type="ECO:0000313" key="9">
    <source>
        <dbReference type="Proteomes" id="UP000468766"/>
    </source>
</evidence>
<comment type="caution">
    <text evidence="8">The sequence shown here is derived from an EMBL/GenBank/DDBJ whole genome shotgun (WGS) entry which is preliminary data.</text>
</comment>
<accession>A0A6I0F3U1</accession>
<evidence type="ECO:0000256" key="6">
    <source>
        <dbReference type="SAM" id="MobiDB-lite"/>
    </source>
</evidence>
<dbReference type="OrthoDB" id="9772960at2"/>
<dbReference type="InterPro" id="IPR006363">
    <property type="entry name" value="Cbl_synth_CobJ/CibH_dom"/>
</dbReference>
<organism evidence="8 9">
    <name type="scientific">Heliorestis acidaminivorans</name>
    <dbReference type="NCBI Taxonomy" id="553427"/>
    <lineage>
        <taxon>Bacteria</taxon>
        <taxon>Bacillati</taxon>
        <taxon>Bacillota</taxon>
        <taxon>Clostridia</taxon>
        <taxon>Eubacteriales</taxon>
        <taxon>Heliobacteriaceae</taxon>
        <taxon>Heliorestis</taxon>
    </lineage>
</organism>
<evidence type="ECO:0000256" key="2">
    <source>
        <dbReference type="ARBA" id="ARBA00022573"/>
    </source>
</evidence>
<keyword evidence="5" id="KW-0949">S-adenosyl-L-methionine</keyword>
<dbReference type="Gene3D" id="3.40.1010.10">
    <property type="entry name" value="Cobalt-precorrin-4 Transmethylase, Domain 1"/>
    <property type="match status" value="1"/>
</dbReference>
<dbReference type="NCBIfam" id="TIGR01466">
    <property type="entry name" value="cobJ_cbiH"/>
    <property type="match status" value="1"/>
</dbReference>
<evidence type="ECO:0000259" key="7">
    <source>
        <dbReference type="Pfam" id="PF00590"/>
    </source>
</evidence>
<dbReference type="EC" id="2.1.1.131" evidence="8"/>
<reference evidence="8 9" key="1">
    <citation type="submission" date="2019-10" db="EMBL/GenBank/DDBJ databases">
        <title>Whole-genome sequence of the extremophile Heliorestis acidaminivorans DSM 24790.</title>
        <authorList>
            <person name="Kyndt J.A."/>
            <person name="Meyer T.E."/>
        </authorList>
    </citation>
    <scope>NUCLEOTIDE SEQUENCE [LARGE SCALE GENOMIC DNA]</scope>
    <source>
        <strain evidence="8 9">DSM 24790</strain>
    </source>
</reference>
<dbReference type="GO" id="GO:0009236">
    <property type="term" value="P:cobalamin biosynthetic process"/>
    <property type="evidence" value="ECO:0007669"/>
    <property type="project" value="UniProtKB-UniPathway"/>
</dbReference>
<feature type="compositionally biased region" description="Polar residues" evidence="6">
    <location>
        <begin position="1"/>
        <end position="13"/>
    </location>
</feature>
<comment type="pathway">
    <text evidence="1">Cofactor biosynthesis; adenosylcobalamin biosynthesis.</text>
</comment>
<dbReference type="UniPathway" id="UPA00148"/>
<feature type="domain" description="Tetrapyrrole methylase" evidence="7">
    <location>
        <begin position="33"/>
        <end position="240"/>
    </location>
</feature>
<keyword evidence="3 8" id="KW-0489">Methyltransferase</keyword>
<gene>
    <name evidence="8" type="primary">cobJ</name>
    <name evidence="8" type="ORF">F9B85_00315</name>
</gene>
<keyword evidence="2" id="KW-0169">Cobalamin biosynthesis</keyword>
<dbReference type="InterPro" id="IPR000878">
    <property type="entry name" value="4pyrrol_Mease"/>
</dbReference>
<protein>
    <submittedName>
        <fullName evidence="8">Precorrin-3B C(17)-methyltransferase</fullName>
        <ecNumber evidence="8">2.1.1.131</ecNumber>
    </submittedName>
</protein>
<dbReference type="Pfam" id="PF00590">
    <property type="entry name" value="TP_methylase"/>
    <property type="match status" value="1"/>
</dbReference>
<dbReference type="CDD" id="cd11646">
    <property type="entry name" value="Precorrin_3B_C17_MT"/>
    <property type="match status" value="1"/>
</dbReference>
<evidence type="ECO:0000313" key="8">
    <source>
        <dbReference type="EMBL" id="KAB2954183.1"/>
    </source>
</evidence>
<dbReference type="InterPro" id="IPR014777">
    <property type="entry name" value="4pyrrole_Mease_sub1"/>
</dbReference>
<dbReference type="SUPFAM" id="SSF53790">
    <property type="entry name" value="Tetrapyrrole methylase"/>
    <property type="match status" value="1"/>
</dbReference>
<sequence length="274" mass="29832">MRTNSSPCSPQQPDHSEQEKVRTCNSSTSRGSLAIIGLGPAGQEEMTVKARQAIDNAEIIVGYHRYLELIADLTEEKETYSSGMRKEIERCQKAVDFALSGKKVAIVSSGDPGVYGMAGLVLEILTGTKGGREIEVEVIAGVTSATASAAQLGAPLMHDFAVISLSDLLTPWELILRRVENAALGDFVIALYNPKSTKRVHQIKAVQQSLLQYKKVETPVGIIRNAGRQGQEKVLTTLADFTDHPIDMFTTIIIGNSQTYIDGNWMITPRGYPL</sequence>
<keyword evidence="9" id="KW-1185">Reference proteome</keyword>
<dbReference type="PANTHER" id="PTHR47036">
    <property type="entry name" value="COBALT-FACTOR III C(17)-METHYLTRANSFERASE-RELATED"/>
    <property type="match status" value="1"/>
</dbReference>
<evidence type="ECO:0000256" key="5">
    <source>
        <dbReference type="ARBA" id="ARBA00022691"/>
    </source>
</evidence>
<dbReference type="InterPro" id="IPR035996">
    <property type="entry name" value="4pyrrol_Methylase_sf"/>
</dbReference>
<evidence type="ECO:0000256" key="3">
    <source>
        <dbReference type="ARBA" id="ARBA00022603"/>
    </source>
</evidence>
<dbReference type="EMBL" id="WBXO01000001">
    <property type="protein sequence ID" value="KAB2954183.1"/>
    <property type="molecule type" value="Genomic_DNA"/>
</dbReference>
<dbReference type="PANTHER" id="PTHR47036:SF1">
    <property type="entry name" value="COBALT-FACTOR III C(17)-METHYLTRANSFERASE-RELATED"/>
    <property type="match status" value="1"/>
</dbReference>
<dbReference type="GO" id="GO:0030789">
    <property type="term" value="F:precorrin-3B C17-methyltransferase activity"/>
    <property type="evidence" value="ECO:0007669"/>
    <property type="project" value="UniProtKB-EC"/>
</dbReference>
<dbReference type="GO" id="GO:0032259">
    <property type="term" value="P:methylation"/>
    <property type="evidence" value="ECO:0007669"/>
    <property type="project" value="UniProtKB-KW"/>
</dbReference>